<dbReference type="SUPFAM" id="SSF90229">
    <property type="entry name" value="CCCH zinc finger"/>
    <property type="match status" value="1"/>
</dbReference>
<dbReference type="AlphaFoldDB" id="A0A6G0X077"/>
<organism evidence="7 8">
    <name type="scientific">Aphanomyces euteiches</name>
    <dbReference type="NCBI Taxonomy" id="100861"/>
    <lineage>
        <taxon>Eukaryota</taxon>
        <taxon>Sar</taxon>
        <taxon>Stramenopiles</taxon>
        <taxon>Oomycota</taxon>
        <taxon>Saprolegniomycetes</taxon>
        <taxon>Saprolegniales</taxon>
        <taxon>Verrucalvaceae</taxon>
        <taxon>Aphanomyces</taxon>
    </lineage>
</organism>
<evidence type="ECO:0000259" key="6">
    <source>
        <dbReference type="PROSITE" id="PS50103"/>
    </source>
</evidence>
<evidence type="ECO:0000256" key="3">
    <source>
        <dbReference type="ARBA" id="ARBA00022833"/>
    </source>
</evidence>
<evidence type="ECO:0000256" key="5">
    <source>
        <dbReference type="SAM" id="MobiDB-lite"/>
    </source>
</evidence>
<evidence type="ECO:0000256" key="4">
    <source>
        <dbReference type="PROSITE-ProRule" id="PRU00723"/>
    </source>
</evidence>
<keyword evidence="2 4" id="KW-0863">Zinc-finger</keyword>
<dbReference type="InterPro" id="IPR000571">
    <property type="entry name" value="Znf_CCCH"/>
</dbReference>
<dbReference type="PROSITE" id="PS50103">
    <property type="entry name" value="ZF_C3H1"/>
    <property type="match status" value="1"/>
</dbReference>
<dbReference type="InterPro" id="IPR017923">
    <property type="entry name" value="TFIIS_N"/>
</dbReference>
<feature type="domain" description="C3H1-type" evidence="6">
    <location>
        <begin position="704"/>
        <end position="732"/>
    </location>
</feature>
<dbReference type="Pfam" id="PF08711">
    <property type="entry name" value="Med26"/>
    <property type="match status" value="1"/>
</dbReference>
<evidence type="ECO:0000256" key="1">
    <source>
        <dbReference type="ARBA" id="ARBA00022723"/>
    </source>
</evidence>
<dbReference type="SMART" id="SM00356">
    <property type="entry name" value="ZnF_C3H1"/>
    <property type="match status" value="1"/>
</dbReference>
<evidence type="ECO:0000313" key="7">
    <source>
        <dbReference type="EMBL" id="KAF0733161.1"/>
    </source>
</evidence>
<feature type="compositionally biased region" description="Gly residues" evidence="5">
    <location>
        <begin position="651"/>
        <end position="660"/>
    </location>
</feature>
<sequence length="776" mass="83407">MMALDTKMSPNFSNLLQLQHRGYAQLLQTFDGRVKEHENLTRVHPITGKVGTYANAPCSVIASIPDLNRGINIHCQVSNKRRRGENVVGLTSGAPMNALEEKLLSCCDANCVLLDDASTERFLPLFQQAKTESDQAKLLFVLASTAKRADKASSVALFESFGGMKIARQWLDTAISYRQTTLLHFILVTLKELPLQLASITEARINEPIVQLRKTATNEHVKRAAQDLLKHWKTTYTEKSKEQSSSPPSKSKQSSSTGPKTASSNDLLGKLLQKKQDAKASKPKDSTVTMMVQNLKKDVPSPKEVVALPTIARFEQVQSQPSSSGNTRRIKWADEHGAELTKVQLIESWRDLVLHNEKDDAPNNGSGSFNDAKLREHANEKFAFQNKQKETKTPIVITPTVAWRTPPQISFPEGVTARPVEMDTNESMAQANRTRKDVEWMLLGDEVPPQNPQDWVRLPTELTLGPTAIIPLSDVQEPPQPAAAIDQNVALTKALGPLEKSTISLLLENEHVLAQVYDEAQRNGSRIGDARVLEIINMHKHRNGADPLLSHPPPGFPAAKNPHMGGPPGMNGAAPLLSNPPPRGPAPGYGMPSGYGGGYGGGANNGPPPPSAGYNPPPGYGVPPPYKPPPQGYNAPPPAGYGYGPPPNGAVNGGGYGGSYGYPDDTRKPFNKRPGGPLFQEGGYPPKRPAVGGPNGAPPVNSYKYKQVPCIYFNSPSGCGKGDACTFIHDEDARNGMGGGGAPPSKYAPRGGGGGPPFQKGPRGSHYGGGGRGGYR</sequence>
<proteinExistence type="predicted"/>
<comment type="caution">
    <text evidence="7">The sequence shown here is derived from an EMBL/GenBank/DDBJ whole genome shotgun (WGS) entry which is preliminary data.</text>
</comment>
<dbReference type="InterPro" id="IPR035441">
    <property type="entry name" value="TFIIS/LEDGF_dom_sf"/>
</dbReference>
<feature type="region of interest" description="Disordered" evidence="5">
    <location>
        <begin position="545"/>
        <end position="695"/>
    </location>
</feature>
<dbReference type="GO" id="GO:0008270">
    <property type="term" value="F:zinc ion binding"/>
    <property type="evidence" value="ECO:0007669"/>
    <property type="project" value="UniProtKB-KW"/>
</dbReference>
<feature type="region of interest" description="Disordered" evidence="5">
    <location>
        <begin position="236"/>
        <end position="265"/>
    </location>
</feature>
<dbReference type="EMBL" id="VJMJ01000126">
    <property type="protein sequence ID" value="KAF0733161.1"/>
    <property type="molecule type" value="Genomic_DNA"/>
</dbReference>
<keyword evidence="8" id="KW-1185">Reference proteome</keyword>
<feature type="compositionally biased region" description="Gly residues" evidence="5">
    <location>
        <begin position="591"/>
        <end position="604"/>
    </location>
</feature>
<feature type="compositionally biased region" description="Pro residues" evidence="5">
    <location>
        <begin position="606"/>
        <end position="648"/>
    </location>
</feature>
<feature type="compositionally biased region" description="Gly residues" evidence="5">
    <location>
        <begin position="766"/>
        <end position="776"/>
    </location>
</feature>
<name>A0A6G0X077_9STRA</name>
<keyword evidence="1 4" id="KW-0479">Metal-binding</keyword>
<dbReference type="InterPro" id="IPR036855">
    <property type="entry name" value="Znf_CCCH_sf"/>
</dbReference>
<feature type="region of interest" description="Disordered" evidence="5">
    <location>
        <begin position="732"/>
        <end position="776"/>
    </location>
</feature>
<feature type="zinc finger region" description="C3H1-type" evidence="4">
    <location>
        <begin position="704"/>
        <end position="732"/>
    </location>
</feature>
<evidence type="ECO:0000256" key="2">
    <source>
        <dbReference type="ARBA" id="ARBA00022771"/>
    </source>
</evidence>
<evidence type="ECO:0000313" key="8">
    <source>
        <dbReference type="Proteomes" id="UP000481153"/>
    </source>
</evidence>
<dbReference type="Proteomes" id="UP000481153">
    <property type="component" value="Unassembled WGS sequence"/>
</dbReference>
<reference evidence="7 8" key="1">
    <citation type="submission" date="2019-07" db="EMBL/GenBank/DDBJ databases">
        <title>Genomics analysis of Aphanomyces spp. identifies a new class of oomycete effector associated with host adaptation.</title>
        <authorList>
            <person name="Gaulin E."/>
        </authorList>
    </citation>
    <scope>NUCLEOTIDE SEQUENCE [LARGE SCALE GENOMIC DNA]</scope>
    <source>
        <strain evidence="7 8">ATCC 201684</strain>
    </source>
</reference>
<protein>
    <recommendedName>
        <fullName evidence="6">C3H1-type domain-containing protein</fullName>
    </recommendedName>
</protein>
<dbReference type="Gene3D" id="1.20.930.10">
    <property type="entry name" value="Conserved domain common to transcription factors TFIIS, elongin A, CRSP70"/>
    <property type="match status" value="1"/>
</dbReference>
<dbReference type="VEuPathDB" id="FungiDB:AeMF1_020520"/>
<feature type="compositionally biased region" description="Low complexity" evidence="5">
    <location>
        <begin position="243"/>
        <end position="256"/>
    </location>
</feature>
<dbReference type="SUPFAM" id="SSF47676">
    <property type="entry name" value="Conserved domain common to transcription factors TFIIS, elongin A, CRSP70"/>
    <property type="match status" value="1"/>
</dbReference>
<keyword evidence="3 4" id="KW-0862">Zinc</keyword>
<accession>A0A6G0X077</accession>
<gene>
    <name evidence="7" type="ORF">Ae201684_009980</name>
</gene>